<dbReference type="Proteomes" id="UP000234845">
    <property type="component" value="Unassembled WGS sequence"/>
</dbReference>
<dbReference type="NCBIfam" id="TIGR00686">
    <property type="entry name" value="phnA"/>
    <property type="match status" value="1"/>
</dbReference>
<feature type="domain" description="Protein YjdM N-terminal" evidence="3">
    <location>
        <begin position="5"/>
        <end position="32"/>
    </location>
</feature>
<dbReference type="InterPro" id="IPR004624">
    <property type="entry name" value="YjdM"/>
</dbReference>
<dbReference type="Gene3D" id="2.30.30.40">
    <property type="entry name" value="SH3 Domains"/>
    <property type="match status" value="1"/>
</dbReference>
<evidence type="ECO:0000259" key="3">
    <source>
        <dbReference type="Pfam" id="PF08274"/>
    </source>
</evidence>
<gene>
    <name evidence="4" type="ORF">CWI75_15940</name>
</gene>
<feature type="domain" description="Protein YjdM C-terminal" evidence="2">
    <location>
        <begin position="46"/>
        <end position="113"/>
    </location>
</feature>
<keyword evidence="5" id="KW-1185">Reference proteome</keyword>
<comment type="caution">
    <text evidence="4">The sequence shown here is derived from an EMBL/GenBank/DDBJ whole genome shotgun (WGS) entry which is preliminary data.</text>
</comment>
<reference evidence="5" key="1">
    <citation type="submission" date="2017-11" db="EMBL/GenBank/DDBJ databases">
        <title>The draft genome sequence of Chromatocurvus sp. F02.</title>
        <authorList>
            <person name="Du Z.-J."/>
            <person name="Chang Y.-Q."/>
        </authorList>
    </citation>
    <scope>NUCLEOTIDE SEQUENCE [LARGE SCALE GENOMIC DNA]</scope>
    <source>
        <strain evidence="5">F02</strain>
    </source>
</reference>
<evidence type="ECO:0000256" key="1">
    <source>
        <dbReference type="ARBA" id="ARBA00009248"/>
    </source>
</evidence>
<dbReference type="SUPFAM" id="SSF82057">
    <property type="entry name" value="Prokaryotic SH3-related domain"/>
    <property type="match status" value="1"/>
</dbReference>
<comment type="similarity">
    <text evidence="1">Belongs to the YjdM family.</text>
</comment>
<dbReference type="Gene3D" id="2.20.25.10">
    <property type="match status" value="1"/>
</dbReference>
<evidence type="ECO:0000313" key="4">
    <source>
        <dbReference type="EMBL" id="PLW81324.1"/>
    </source>
</evidence>
<dbReference type="SUPFAM" id="SSF57783">
    <property type="entry name" value="Zinc beta-ribbon"/>
    <property type="match status" value="1"/>
</dbReference>
<organism evidence="4 5">
    <name type="scientific">Kineobactrum sediminis</name>
    <dbReference type="NCBI Taxonomy" id="1905677"/>
    <lineage>
        <taxon>Bacteria</taxon>
        <taxon>Pseudomonadati</taxon>
        <taxon>Pseudomonadota</taxon>
        <taxon>Gammaproteobacteria</taxon>
        <taxon>Cellvibrionales</taxon>
        <taxon>Halieaceae</taxon>
        <taxon>Kineobactrum</taxon>
    </lineage>
</organism>
<dbReference type="Pfam" id="PF08274">
    <property type="entry name" value="Zn_Ribbon_YjdM"/>
    <property type="match status" value="1"/>
</dbReference>
<dbReference type="PANTHER" id="PTHR30305">
    <property type="entry name" value="PROTEIN YJDM-RELATED"/>
    <property type="match status" value="1"/>
</dbReference>
<proteinExistence type="inferred from homology"/>
<dbReference type="OrthoDB" id="9810131at2"/>
<sequence>MSNCPACPQCQSQFTYEDRGLLVCPECAHEWSIMSSEGHSDEFVKVKDANGNDLYEGDNATLIKDLKIKGSSSVLKIGTKVKINRIVDGDHNIDCRVDKVGEMMLKSEFVKKANP</sequence>
<dbReference type="RefSeq" id="WP_101522525.1">
    <property type="nucleotide sequence ID" value="NZ_PKLZ01000014.1"/>
</dbReference>
<dbReference type="InterPro" id="IPR013988">
    <property type="entry name" value="YjdM_C"/>
</dbReference>
<dbReference type="InterPro" id="IPR013987">
    <property type="entry name" value="YjdM_N"/>
</dbReference>
<dbReference type="PANTHER" id="PTHR30305:SF3">
    <property type="entry name" value="PROTEIN YJDM"/>
    <property type="match status" value="1"/>
</dbReference>
<accession>A0A2N5XYV5</accession>
<dbReference type="EMBL" id="PKLZ01000014">
    <property type="protein sequence ID" value="PLW81324.1"/>
    <property type="molecule type" value="Genomic_DNA"/>
</dbReference>
<name>A0A2N5XYV5_9GAMM</name>
<evidence type="ECO:0000259" key="2">
    <source>
        <dbReference type="Pfam" id="PF03831"/>
    </source>
</evidence>
<dbReference type="Pfam" id="PF03831">
    <property type="entry name" value="YjdM"/>
    <property type="match status" value="1"/>
</dbReference>
<protein>
    <submittedName>
        <fullName evidence="4">Alkylphosphonate utilization protein</fullName>
    </submittedName>
</protein>
<evidence type="ECO:0000313" key="5">
    <source>
        <dbReference type="Proteomes" id="UP000234845"/>
    </source>
</evidence>
<dbReference type="AlphaFoldDB" id="A0A2N5XYV5"/>